<dbReference type="Proteomes" id="UP000027135">
    <property type="component" value="Unassembled WGS sequence"/>
</dbReference>
<dbReference type="Gene3D" id="3.30.450.40">
    <property type="match status" value="2"/>
</dbReference>
<feature type="binding site" evidence="7">
    <location>
        <position position="567"/>
    </location>
    <ligand>
        <name>Zn(2+)</name>
        <dbReference type="ChEBI" id="CHEBI:29105"/>
        <label>1</label>
    </ligand>
</feature>
<evidence type="ECO:0000256" key="4">
    <source>
        <dbReference type="ARBA" id="ARBA00022801"/>
    </source>
</evidence>
<evidence type="ECO:0000256" key="9">
    <source>
        <dbReference type="SAM" id="MobiDB-lite"/>
    </source>
</evidence>
<keyword evidence="4 8" id="KW-0378">Hydrolase</keyword>
<feature type="region of interest" description="Disordered" evidence="9">
    <location>
        <begin position="831"/>
        <end position="878"/>
    </location>
</feature>
<name>A0A067RGF4_ZOONE</name>
<dbReference type="SUPFAM" id="SSF55781">
    <property type="entry name" value="GAF domain-like"/>
    <property type="match status" value="2"/>
</dbReference>
<feature type="binding site" evidence="6">
    <location>
        <position position="602"/>
    </location>
    <ligand>
        <name>AMP</name>
        <dbReference type="ChEBI" id="CHEBI:456215"/>
    </ligand>
</feature>
<evidence type="ECO:0000313" key="12">
    <source>
        <dbReference type="Proteomes" id="UP000027135"/>
    </source>
</evidence>
<feature type="active site" description="Proton donor" evidence="5">
    <location>
        <position position="563"/>
    </location>
</feature>
<evidence type="ECO:0000256" key="1">
    <source>
        <dbReference type="ARBA" id="ARBA00007648"/>
    </source>
</evidence>
<dbReference type="SMART" id="SM00065">
    <property type="entry name" value="GAF"/>
    <property type="match status" value="2"/>
</dbReference>
<evidence type="ECO:0000256" key="7">
    <source>
        <dbReference type="PIRSR" id="PIRSR623088-3"/>
    </source>
</evidence>
<dbReference type="GO" id="GO:0007165">
    <property type="term" value="P:signal transduction"/>
    <property type="evidence" value="ECO:0007669"/>
    <property type="project" value="InterPro"/>
</dbReference>
<feature type="compositionally biased region" description="Polar residues" evidence="9">
    <location>
        <begin position="852"/>
        <end position="863"/>
    </location>
</feature>
<dbReference type="PROSITE" id="PS51845">
    <property type="entry name" value="PDEASE_I_2"/>
    <property type="match status" value="1"/>
</dbReference>
<keyword evidence="2" id="KW-0140">cGMP</keyword>
<dbReference type="InParanoid" id="A0A067RGF4"/>
<dbReference type="GO" id="GO:0004114">
    <property type="term" value="F:3',5'-cyclic-nucleotide phosphodiesterase activity"/>
    <property type="evidence" value="ECO:0007669"/>
    <property type="project" value="InterPro"/>
</dbReference>
<evidence type="ECO:0000259" key="10">
    <source>
        <dbReference type="PROSITE" id="PS51845"/>
    </source>
</evidence>
<protein>
    <recommendedName>
        <fullName evidence="8">Phosphodiesterase</fullName>
        <ecNumber evidence="8">3.1.4.-</ecNumber>
    </recommendedName>
</protein>
<feature type="binding site" evidence="7">
    <location>
        <position position="712"/>
    </location>
    <ligand>
        <name>Zn(2+)</name>
        <dbReference type="ChEBI" id="CHEBI:29105"/>
        <label>1</label>
    </ligand>
</feature>
<dbReference type="EMBL" id="KK852480">
    <property type="protein sequence ID" value="KDR22951.1"/>
    <property type="molecule type" value="Genomic_DNA"/>
</dbReference>
<comment type="similarity">
    <text evidence="1 8">Belongs to the cyclic nucleotide phosphodiesterase family.</text>
</comment>
<dbReference type="FunFam" id="3.30.450.40:FF:000067">
    <property type="entry name" value="Phosphodiesterase"/>
    <property type="match status" value="1"/>
</dbReference>
<dbReference type="Pfam" id="PF01590">
    <property type="entry name" value="GAF"/>
    <property type="match status" value="1"/>
</dbReference>
<dbReference type="InterPro" id="IPR002073">
    <property type="entry name" value="PDEase_catalytic_dom"/>
</dbReference>
<dbReference type="STRING" id="136037.A0A067RGF4"/>
<dbReference type="EC" id="3.1.4.-" evidence="8"/>
<comment type="cofactor">
    <cofactor evidence="8">
        <name>a divalent metal cation</name>
        <dbReference type="ChEBI" id="CHEBI:60240"/>
    </cofactor>
    <text evidence="8">Binds 2 divalent metal cations per subunit. Site 1 may preferentially bind zinc ions, while site 2 has a preference for magnesium and/or manganese ions.</text>
</comment>
<gene>
    <name evidence="11" type="ORF">L798_00288</name>
</gene>
<dbReference type="PANTHER" id="PTHR11347">
    <property type="entry name" value="CYCLIC NUCLEOTIDE PHOSPHODIESTERASE"/>
    <property type="match status" value="1"/>
</dbReference>
<feature type="binding site" evidence="7">
    <location>
        <position position="601"/>
    </location>
    <ligand>
        <name>Zn(2+)</name>
        <dbReference type="ChEBI" id="CHEBI:29105"/>
        <label>1</label>
    </ligand>
</feature>
<dbReference type="Pfam" id="PF00233">
    <property type="entry name" value="PDEase_I"/>
    <property type="match status" value="1"/>
</dbReference>
<feature type="region of interest" description="Disordered" evidence="9">
    <location>
        <begin position="16"/>
        <end position="40"/>
    </location>
</feature>
<dbReference type="eggNOG" id="KOG3689">
    <property type="taxonomic scope" value="Eukaryota"/>
</dbReference>
<dbReference type="AlphaFoldDB" id="A0A067RGF4"/>
<organism evidence="11 12">
    <name type="scientific">Zootermopsis nevadensis</name>
    <name type="common">Dampwood termite</name>
    <dbReference type="NCBI Taxonomy" id="136037"/>
    <lineage>
        <taxon>Eukaryota</taxon>
        <taxon>Metazoa</taxon>
        <taxon>Ecdysozoa</taxon>
        <taxon>Arthropoda</taxon>
        <taxon>Hexapoda</taxon>
        <taxon>Insecta</taxon>
        <taxon>Pterygota</taxon>
        <taxon>Neoptera</taxon>
        <taxon>Polyneoptera</taxon>
        <taxon>Dictyoptera</taxon>
        <taxon>Blattodea</taxon>
        <taxon>Blattoidea</taxon>
        <taxon>Termitoidae</taxon>
        <taxon>Termopsidae</taxon>
        <taxon>Zootermopsis</taxon>
    </lineage>
</organism>
<dbReference type="PROSITE" id="PS00126">
    <property type="entry name" value="PDEASE_I_1"/>
    <property type="match status" value="1"/>
</dbReference>
<dbReference type="OMA" id="ANTILLW"/>
<evidence type="ECO:0000256" key="5">
    <source>
        <dbReference type="PIRSR" id="PIRSR623088-1"/>
    </source>
</evidence>
<dbReference type="InterPro" id="IPR023088">
    <property type="entry name" value="PDEase"/>
</dbReference>
<evidence type="ECO:0000256" key="8">
    <source>
        <dbReference type="RuleBase" id="RU363067"/>
    </source>
</evidence>
<feature type="binding site" evidence="6">
    <location>
        <position position="764"/>
    </location>
    <ligand>
        <name>AMP</name>
        <dbReference type="ChEBI" id="CHEBI:456215"/>
    </ligand>
</feature>
<dbReference type="InterPro" id="IPR036971">
    <property type="entry name" value="PDEase_catalytic_dom_sf"/>
</dbReference>
<dbReference type="SMART" id="SM00471">
    <property type="entry name" value="HDc"/>
    <property type="match status" value="1"/>
</dbReference>
<feature type="binding site" evidence="6">
    <location>
        <begin position="563"/>
        <end position="567"/>
    </location>
    <ligand>
        <name>AMP</name>
        <dbReference type="ChEBI" id="CHEBI:456215"/>
    </ligand>
</feature>
<feature type="domain" description="PDEase" evidence="10">
    <location>
        <begin position="489"/>
        <end position="807"/>
    </location>
</feature>
<dbReference type="FunFam" id="1.10.1300.10:FF:000003">
    <property type="entry name" value="Phosphodiesterase"/>
    <property type="match status" value="1"/>
</dbReference>
<sequence length="878" mass="99266">MWSGLADGIAKLWRGGRTSRAGQHQTVNGSVTRGEPCDGHAAESSVEQVRAFLRSHTDFLERFVMEEVELETLERWMIRSTQRAKKRPDTSATGKNGRKTSLSRWKFCVHADKRQMLQELTRSLQQRPNKAHVLWELAGCICSAVGAEGYQLYLAENGDPEMLGLYLGQDGRLENGQTVMERMGSDLTVPVYVAKTREPLRLSRGELDPRFPDRLPNKNGAAHALYQPVIQTDGQLAAVVELWRGDPFHEEDEEIASSYLVWGGIALHYAQLYLSMNKQRKLNDFLLAVVKSIFQDMVSMDTLIMKIMNFAQRLVDADRASLFLVDSRNKELYARIFDIGITSEEAADSKTGGGVSGSEESIAKLQNSTEIRFPVGTGIAGQVAKTGEVLNITDAYCDSRFNRTIDKLTGYRTKTILCMPIFIRGNVIGVVQMVNKHCGCFTKEDEDAFEMFAVYCGLALHHAKLYDKIARSEQKYRVALEVLSYHNTCSDTEVTRAQEQKIPNSIPGIEDYYFSVFKLDDFEKAKHAIYMFKDLFGLSRFDSDSLIRFTLTVRKNYRRVPYHNWTHGFSVANSMYSVIKHTQNTFKANECLALYIASLCHDLDHRGKNNKFMLDTESPLAAIYSTSTMEHHHFNQTVTILQQKGHNIFSKLSSWEYKQVLGYVKHCILATDLALFFPNKAKLSQLIAEQTFSWGDSEHRLLIQAVAMTACDLSASAKPWNVQVKTVKVIFEEFYEQGDAEKLAGHVPSPLMDRDRKCELGAIQVGFLTGICLPCYTLLCKLIPETKPLLDQCQANLERWRQIDEEIKKQKEEKTGVDALSFLDNVLETSEKTDMEDKISSGSLLEGEKEGQGTSEKNCIQEPSHQHSELTHSMDQSP</sequence>
<evidence type="ECO:0000256" key="6">
    <source>
        <dbReference type="PIRSR" id="PIRSR623088-2"/>
    </source>
</evidence>
<evidence type="ECO:0000313" key="11">
    <source>
        <dbReference type="EMBL" id="KDR22951.1"/>
    </source>
</evidence>
<dbReference type="InterPro" id="IPR003607">
    <property type="entry name" value="HD/PDEase_dom"/>
</dbReference>
<dbReference type="InterPro" id="IPR023174">
    <property type="entry name" value="PDEase_CS"/>
</dbReference>
<dbReference type="GO" id="GO:0046872">
    <property type="term" value="F:metal ion binding"/>
    <property type="evidence" value="ECO:0007669"/>
    <property type="project" value="UniProtKB-KW"/>
</dbReference>
<reference evidence="11 12" key="1">
    <citation type="journal article" date="2014" name="Nat. Commun.">
        <title>Molecular traces of alternative social organization in a termite genome.</title>
        <authorList>
            <person name="Terrapon N."/>
            <person name="Li C."/>
            <person name="Robertson H.M."/>
            <person name="Ji L."/>
            <person name="Meng X."/>
            <person name="Booth W."/>
            <person name="Chen Z."/>
            <person name="Childers C.P."/>
            <person name="Glastad K.M."/>
            <person name="Gokhale K."/>
            <person name="Gowin J."/>
            <person name="Gronenberg W."/>
            <person name="Hermansen R.A."/>
            <person name="Hu H."/>
            <person name="Hunt B.G."/>
            <person name="Huylmans A.K."/>
            <person name="Khalil S.M."/>
            <person name="Mitchell R.D."/>
            <person name="Munoz-Torres M.C."/>
            <person name="Mustard J.A."/>
            <person name="Pan H."/>
            <person name="Reese J.T."/>
            <person name="Scharf M.E."/>
            <person name="Sun F."/>
            <person name="Vogel H."/>
            <person name="Xiao J."/>
            <person name="Yang W."/>
            <person name="Yang Z."/>
            <person name="Yang Z."/>
            <person name="Zhou J."/>
            <person name="Zhu J."/>
            <person name="Brent C.S."/>
            <person name="Elsik C.G."/>
            <person name="Goodisman M.A."/>
            <person name="Liberles D.A."/>
            <person name="Roe R.M."/>
            <person name="Vargo E.L."/>
            <person name="Vilcinskas A."/>
            <person name="Wang J."/>
            <person name="Bornberg-Bauer E."/>
            <person name="Korb J."/>
            <person name="Zhang G."/>
            <person name="Liebig J."/>
        </authorList>
    </citation>
    <scope>NUCLEOTIDE SEQUENCE [LARGE SCALE GENOMIC DNA]</scope>
    <source>
        <tissue evidence="11">Whole organism</tissue>
    </source>
</reference>
<accession>A0A067RGF4</accession>
<dbReference type="InterPro" id="IPR003018">
    <property type="entry name" value="GAF"/>
</dbReference>
<dbReference type="Gene3D" id="1.10.1300.10">
    <property type="entry name" value="3'5'-cyclic nucleotide phosphodiesterase, catalytic domain"/>
    <property type="match status" value="1"/>
</dbReference>
<dbReference type="SUPFAM" id="SSF109604">
    <property type="entry name" value="HD-domain/PDEase-like"/>
    <property type="match status" value="1"/>
</dbReference>
<proteinExistence type="inferred from homology"/>
<dbReference type="InterPro" id="IPR029016">
    <property type="entry name" value="GAF-like_dom_sf"/>
</dbReference>
<keyword evidence="3 7" id="KW-0479">Metal-binding</keyword>
<dbReference type="PRINTS" id="PR00387">
    <property type="entry name" value="PDIESTERASE1"/>
</dbReference>
<feature type="binding site" evidence="6">
    <location>
        <position position="712"/>
    </location>
    <ligand>
        <name>AMP</name>
        <dbReference type="ChEBI" id="CHEBI:456215"/>
    </ligand>
</feature>
<evidence type="ECO:0000256" key="2">
    <source>
        <dbReference type="ARBA" id="ARBA00022535"/>
    </source>
</evidence>
<feature type="compositionally biased region" description="Polar residues" evidence="9">
    <location>
        <begin position="20"/>
        <end position="31"/>
    </location>
</feature>
<dbReference type="CDD" id="cd00077">
    <property type="entry name" value="HDc"/>
    <property type="match status" value="1"/>
</dbReference>
<feature type="binding site" evidence="7">
    <location>
        <position position="602"/>
    </location>
    <ligand>
        <name>Zn(2+)</name>
        <dbReference type="ChEBI" id="CHEBI:29105"/>
        <label>2</label>
    </ligand>
</feature>
<feature type="binding site" evidence="7">
    <location>
        <position position="602"/>
    </location>
    <ligand>
        <name>Zn(2+)</name>
        <dbReference type="ChEBI" id="CHEBI:29105"/>
        <label>1</label>
    </ligand>
</feature>
<evidence type="ECO:0000256" key="3">
    <source>
        <dbReference type="ARBA" id="ARBA00022723"/>
    </source>
</evidence>
<keyword evidence="12" id="KW-1185">Reference proteome</keyword>